<dbReference type="Pfam" id="PF03747">
    <property type="entry name" value="ADP_ribosyl_GH"/>
    <property type="match status" value="1"/>
</dbReference>
<feature type="binding site" evidence="1">
    <location>
        <position position="254"/>
    </location>
    <ligand>
        <name>Mg(2+)</name>
        <dbReference type="ChEBI" id="CHEBI:18420"/>
        <label>1</label>
    </ligand>
</feature>
<keyword evidence="3" id="KW-1185">Reference proteome</keyword>
<name>W0AJE6_9SPHN</name>
<dbReference type="STRING" id="1123269.NX02_28370"/>
<dbReference type="PANTHER" id="PTHR16222">
    <property type="entry name" value="ADP-RIBOSYLGLYCOHYDROLASE"/>
    <property type="match status" value="1"/>
</dbReference>
<organism evidence="2 3">
    <name type="scientific">Sphingomonas sanxanigenens DSM 19645 = NX02</name>
    <dbReference type="NCBI Taxonomy" id="1123269"/>
    <lineage>
        <taxon>Bacteria</taxon>
        <taxon>Pseudomonadati</taxon>
        <taxon>Pseudomonadota</taxon>
        <taxon>Alphaproteobacteria</taxon>
        <taxon>Sphingomonadales</taxon>
        <taxon>Sphingomonadaceae</taxon>
        <taxon>Sphingomonas</taxon>
    </lineage>
</organism>
<reference evidence="2 3" key="1">
    <citation type="submission" date="2013-07" db="EMBL/GenBank/DDBJ databases">
        <title>Completed genome of Sphingomonas sanxanigenens NX02.</title>
        <authorList>
            <person name="Ma T."/>
            <person name="Huang H."/>
            <person name="Wu M."/>
            <person name="Li X."/>
            <person name="Li G."/>
        </authorList>
    </citation>
    <scope>NUCLEOTIDE SEQUENCE [LARGE SCALE GENOMIC DNA]</scope>
    <source>
        <strain evidence="2 3">NX02</strain>
    </source>
</reference>
<dbReference type="InterPro" id="IPR050792">
    <property type="entry name" value="ADP-ribosylglycohydrolase"/>
</dbReference>
<dbReference type="PATRIC" id="fig|1123269.5.peg.5569"/>
<dbReference type="GO" id="GO:0046872">
    <property type="term" value="F:metal ion binding"/>
    <property type="evidence" value="ECO:0007669"/>
    <property type="project" value="UniProtKB-KW"/>
</dbReference>
<dbReference type="InterPro" id="IPR036705">
    <property type="entry name" value="Ribosyl_crysJ1_sf"/>
</dbReference>
<feature type="binding site" evidence="1">
    <location>
        <position position="255"/>
    </location>
    <ligand>
        <name>Mg(2+)</name>
        <dbReference type="ChEBI" id="CHEBI:18420"/>
        <label>1</label>
    </ligand>
</feature>
<dbReference type="eggNOG" id="COG1397">
    <property type="taxonomic scope" value="Bacteria"/>
</dbReference>
<dbReference type="HOGENOM" id="CLU_024566_8_2_5"/>
<gene>
    <name evidence="2" type="ORF">NX02_28370</name>
</gene>
<dbReference type="Proteomes" id="UP000018851">
    <property type="component" value="Chromosome"/>
</dbReference>
<feature type="binding site" evidence="1">
    <location>
        <position position="252"/>
    </location>
    <ligand>
        <name>Mg(2+)</name>
        <dbReference type="ChEBI" id="CHEBI:18420"/>
        <label>1</label>
    </ligand>
</feature>
<keyword evidence="1" id="KW-0460">Magnesium</keyword>
<dbReference type="KEGG" id="ssan:NX02_28370"/>
<sequence>MLADRATGALIGLAVGDAIGTTLEFKPRDSAPPLTDMVGGGPFALAPGQWTDDTAMALALAESLADCDGLDASDLMTRFVGWWRDGDYSVTGTCFDIGVTTVQALQRFVRDGNPYAGATDWDAAGNGSLMRLAPVAIWGIGAGEAAMREAARDQSATTHGTIACLDACEGFAVVLHAPFHGAGFDEALARAGDLDTTPEVGAIFRGCWRRKGRDEIRSSGYVVHSLEAAIWSVANGSGFDDAVLLAANLGDDADTVAAITGQLAGALHGHAAIPAAWRGRIAWRDRLESAAAALLR</sequence>
<feature type="binding site" evidence="1">
    <location>
        <position position="52"/>
    </location>
    <ligand>
        <name>Mg(2+)</name>
        <dbReference type="ChEBI" id="CHEBI:18420"/>
        <label>1</label>
    </ligand>
</feature>
<comment type="cofactor">
    <cofactor evidence="1">
        <name>Mg(2+)</name>
        <dbReference type="ChEBI" id="CHEBI:18420"/>
    </cofactor>
    <text evidence="1">Binds 2 magnesium ions per subunit.</text>
</comment>
<dbReference type="SUPFAM" id="SSF101478">
    <property type="entry name" value="ADP-ribosylglycohydrolase"/>
    <property type="match status" value="1"/>
</dbReference>
<feature type="binding site" evidence="1">
    <location>
        <position position="51"/>
    </location>
    <ligand>
        <name>Mg(2+)</name>
        <dbReference type="ChEBI" id="CHEBI:18420"/>
        <label>1</label>
    </ligand>
</feature>
<dbReference type="Gene3D" id="1.10.4080.10">
    <property type="entry name" value="ADP-ribosylation/Crystallin J1"/>
    <property type="match status" value="1"/>
</dbReference>
<proteinExistence type="predicted"/>
<feature type="binding site" evidence="1">
    <location>
        <position position="53"/>
    </location>
    <ligand>
        <name>Mg(2+)</name>
        <dbReference type="ChEBI" id="CHEBI:18420"/>
        <label>1</label>
    </ligand>
</feature>
<keyword evidence="1" id="KW-0479">Metal-binding</keyword>
<protein>
    <recommendedName>
        <fullName evidence="4">ADP-ribosylglycohydrolase</fullName>
    </recommendedName>
</protein>
<evidence type="ECO:0000313" key="3">
    <source>
        <dbReference type="Proteomes" id="UP000018851"/>
    </source>
</evidence>
<accession>W0AJE6</accession>
<evidence type="ECO:0000313" key="2">
    <source>
        <dbReference type="EMBL" id="AHE57256.1"/>
    </source>
</evidence>
<evidence type="ECO:0008006" key="4">
    <source>
        <dbReference type="Google" id="ProtNLM"/>
    </source>
</evidence>
<dbReference type="EMBL" id="CP006644">
    <property type="protein sequence ID" value="AHE57256.1"/>
    <property type="molecule type" value="Genomic_DNA"/>
</dbReference>
<dbReference type="PANTHER" id="PTHR16222:SF12">
    <property type="entry name" value="ADP-RIBOSYLGLYCOHYDROLASE-RELATED"/>
    <property type="match status" value="1"/>
</dbReference>
<evidence type="ECO:0000256" key="1">
    <source>
        <dbReference type="PIRSR" id="PIRSR605502-1"/>
    </source>
</evidence>
<dbReference type="InterPro" id="IPR005502">
    <property type="entry name" value="Ribosyl_crysJ1"/>
</dbReference>
<dbReference type="AlphaFoldDB" id="W0AJE6"/>